<evidence type="ECO:0000256" key="6">
    <source>
        <dbReference type="ARBA" id="ARBA00022946"/>
    </source>
</evidence>
<dbReference type="InterPro" id="IPR020546">
    <property type="entry name" value="ATP_synth_F1_dsu/esu_N"/>
</dbReference>
<keyword evidence="3" id="KW-0813">Transport</keyword>
<evidence type="ECO:0000256" key="2">
    <source>
        <dbReference type="ARBA" id="ARBA00005712"/>
    </source>
</evidence>
<dbReference type="SUPFAM" id="SSF51344">
    <property type="entry name" value="Epsilon subunit of F1F0-ATP synthase N-terminal domain"/>
    <property type="match status" value="1"/>
</dbReference>
<dbReference type="Proteomes" id="UP000694545">
    <property type="component" value="Unplaced"/>
</dbReference>
<dbReference type="Pfam" id="PF02823">
    <property type="entry name" value="ATP-synt_DE_N"/>
    <property type="match status" value="1"/>
</dbReference>
<keyword evidence="8" id="KW-0496">Mitochondrion</keyword>
<dbReference type="HAMAP" id="MF_00530">
    <property type="entry name" value="ATP_synth_epsil_bac"/>
    <property type="match status" value="1"/>
</dbReference>
<keyword evidence="6" id="KW-0809">Transit peptide</keyword>
<comment type="subunit">
    <text evidence="15">Component of the ATP synthase complex composed at least of ATP5F1A/subunit alpha, ATP5F1B/subunit beta, ATP5MC1/subunit c (homooctomer), MT-ATP6/subunit a, MT-ATP8/subunit 8, ATP5ME/subunit e, ATP5MF/subunit f, ATP5MG/subunit g, ATP5MK/subunit k, ATP5MJ/subunit j, ATP5F1C/subunit gamma, ATP5F1D/subunit delta, ATP5F1E/subunit epsilon, ATP5PF/subunit F6, ATP5PB/subunit b, ATP5PD/subunit d, ATP5PO/subunit OSCP. ATP synthase complex consists of a soluble F(1) head domain (subunits alpha(3) and beta(3)) - the catalytic core - and a membrane F(0) domain - the membrane proton channel (subunits c, a, 8, e, f, g, k and j). These two domains are linked by a central stalk (subunits gamma, delta, and epsilon) rotating inside the F1 region and a stationary peripheral stalk (subunits F6, b, d, and OSCP). Component of a complex composed at least by ATPIF1, ATP5F1A, ATP5F1B, ATP5F1C AND ATP5F1E.</text>
</comment>
<reference evidence="18" key="2">
    <citation type="submission" date="2025-09" db="UniProtKB">
        <authorList>
            <consortium name="Ensembl"/>
        </authorList>
    </citation>
    <scope>IDENTIFICATION</scope>
</reference>
<keyword evidence="9" id="KW-0472">Membrane</keyword>
<evidence type="ECO:0000256" key="15">
    <source>
        <dbReference type="ARBA" id="ARBA00062932"/>
    </source>
</evidence>
<dbReference type="Ensembl" id="ENSVKKT00000019348.1">
    <property type="protein sequence ID" value="ENSVKKP00000018880.1"/>
    <property type="gene ID" value="ENSVKKG00000012848.1"/>
</dbReference>
<protein>
    <recommendedName>
        <fullName evidence="16">ATP synthase F(1) complex subunit delta, mitochondrial</fullName>
    </recommendedName>
    <alternativeName>
        <fullName evidence="13">ATP synthase F1 subunit delta</fullName>
    </alternativeName>
    <alternativeName>
        <fullName evidence="12">F-ATPase delta subunit</fullName>
    </alternativeName>
</protein>
<dbReference type="PANTHER" id="PTHR13822:SF7">
    <property type="entry name" value="ATP SYNTHASE SUBUNIT DELTA, MITOCHONDRIAL"/>
    <property type="match status" value="1"/>
</dbReference>
<evidence type="ECO:0000256" key="5">
    <source>
        <dbReference type="ARBA" id="ARBA00022792"/>
    </source>
</evidence>
<dbReference type="GO" id="GO:0045259">
    <property type="term" value="C:proton-transporting ATP synthase complex"/>
    <property type="evidence" value="ECO:0007669"/>
    <property type="project" value="UniProtKB-KW"/>
</dbReference>
<keyword evidence="7" id="KW-0406">Ion transport</keyword>
<dbReference type="InterPro" id="IPR036771">
    <property type="entry name" value="ATPsynth_dsu/esu_N"/>
</dbReference>
<evidence type="ECO:0000256" key="8">
    <source>
        <dbReference type="ARBA" id="ARBA00023128"/>
    </source>
</evidence>
<name>A0A8D2Q4G8_VARKO</name>
<comment type="subcellular location">
    <subcellularLocation>
        <location evidence="1">Mitochondrion inner membrane</location>
    </subcellularLocation>
</comment>
<evidence type="ECO:0000259" key="17">
    <source>
        <dbReference type="Pfam" id="PF02823"/>
    </source>
</evidence>
<dbReference type="GO" id="GO:0046933">
    <property type="term" value="F:proton-transporting ATP synthase activity, rotational mechanism"/>
    <property type="evidence" value="ECO:0007669"/>
    <property type="project" value="InterPro"/>
</dbReference>
<dbReference type="PANTHER" id="PTHR13822">
    <property type="entry name" value="ATP SYNTHASE DELTA/EPSILON CHAIN"/>
    <property type="match status" value="1"/>
</dbReference>
<sequence length="206" mass="21603">MLPASRVLARTVACRSRGPARRYAEAAAAAAGGPAQMSFTFASPSQVFYNAANVKQVDVPTLSGSFGILASHVPTLQVLKPGVVTVFAEDGSSTKYFVSSGSVTVNADSSVQLLAEEVALLDQLDATVRAPFLSGNPRPGLCCSLARDAQDGFCVLYLEALGWGWGGSFAGCERVKPCAKTPSHARGQHRTFPLCGFQLLFSLPCS</sequence>
<keyword evidence="11" id="KW-0066">ATP synthesis</keyword>
<evidence type="ECO:0000256" key="1">
    <source>
        <dbReference type="ARBA" id="ARBA00004273"/>
    </source>
</evidence>
<evidence type="ECO:0000256" key="7">
    <source>
        <dbReference type="ARBA" id="ARBA00023065"/>
    </source>
</evidence>
<evidence type="ECO:0000313" key="18">
    <source>
        <dbReference type="Ensembl" id="ENSVKKP00000018880.1"/>
    </source>
</evidence>
<keyword evidence="10" id="KW-0139">CF(1)</keyword>
<dbReference type="InterPro" id="IPR001469">
    <property type="entry name" value="ATP_synth_F1_dsu/esu"/>
</dbReference>
<dbReference type="AlphaFoldDB" id="A0A8D2Q4G8"/>
<evidence type="ECO:0000256" key="11">
    <source>
        <dbReference type="ARBA" id="ARBA00023310"/>
    </source>
</evidence>
<evidence type="ECO:0000256" key="10">
    <source>
        <dbReference type="ARBA" id="ARBA00023196"/>
    </source>
</evidence>
<dbReference type="CDD" id="cd12152">
    <property type="entry name" value="F1-ATPase_delta"/>
    <property type="match status" value="1"/>
</dbReference>
<evidence type="ECO:0000256" key="12">
    <source>
        <dbReference type="ARBA" id="ARBA00031669"/>
    </source>
</evidence>
<evidence type="ECO:0000256" key="13">
    <source>
        <dbReference type="ARBA" id="ARBA00032372"/>
    </source>
</evidence>
<evidence type="ECO:0000256" key="16">
    <source>
        <dbReference type="ARBA" id="ARBA00070799"/>
    </source>
</evidence>
<comment type="function">
    <text evidence="14">Subunit delta, of the mitochondrial membrane ATP synthase complex (F(1)F(0) ATP synthase or Complex V) that produces ATP from ADP in the presence of a proton gradient across the membrane which is generated by electron transport complexes of the respiratory chain. ATP synthase complex consist of a soluble F(1) head domain - the catalytic core - and a membrane F(1) domain - the membrane proton channel. These two domains are linked by a central stalk rotating inside the F(1) region and a stationary peripheral stalk. During catalysis, ATP synthesis in the catalytic domain of F(1) is coupled via a rotary mechanism of the central stalk subunits to proton translocation. In vivo, can only synthesize ATP although its ATP hydrolase activity can be activated artificially in vitro. With the central stalk subunit gamma, is essential for the biogenesis of F(1) catalytic part of the ATP synthase complex namely in the formation of F1 assembly intermediate.</text>
</comment>
<evidence type="ECO:0000256" key="4">
    <source>
        <dbReference type="ARBA" id="ARBA00022781"/>
    </source>
</evidence>
<evidence type="ECO:0000313" key="19">
    <source>
        <dbReference type="Proteomes" id="UP000694545"/>
    </source>
</evidence>
<evidence type="ECO:0000256" key="14">
    <source>
        <dbReference type="ARBA" id="ARBA00056834"/>
    </source>
</evidence>
<evidence type="ECO:0000256" key="3">
    <source>
        <dbReference type="ARBA" id="ARBA00022448"/>
    </source>
</evidence>
<accession>A0A8D2Q4G8</accession>
<dbReference type="Gene3D" id="2.60.15.10">
    <property type="entry name" value="F0F1 ATP synthase delta/epsilon subunit, N-terminal"/>
    <property type="match status" value="1"/>
</dbReference>
<organism evidence="18 19">
    <name type="scientific">Varanus komodoensis</name>
    <name type="common">Komodo dragon</name>
    <dbReference type="NCBI Taxonomy" id="61221"/>
    <lineage>
        <taxon>Eukaryota</taxon>
        <taxon>Metazoa</taxon>
        <taxon>Chordata</taxon>
        <taxon>Craniata</taxon>
        <taxon>Vertebrata</taxon>
        <taxon>Euteleostomi</taxon>
        <taxon>Lepidosauria</taxon>
        <taxon>Squamata</taxon>
        <taxon>Bifurcata</taxon>
        <taxon>Unidentata</taxon>
        <taxon>Episquamata</taxon>
        <taxon>Toxicofera</taxon>
        <taxon>Anguimorpha</taxon>
        <taxon>Paleoanguimorpha</taxon>
        <taxon>Varanoidea</taxon>
        <taxon>Varanidae</taxon>
        <taxon>Varanus</taxon>
    </lineage>
</organism>
<reference evidence="18" key="1">
    <citation type="submission" date="2025-08" db="UniProtKB">
        <authorList>
            <consortium name="Ensembl"/>
        </authorList>
    </citation>
    <scope>IDENTIFICATION</scope>
</reference>
<keyword evidence="5" id="KW-0999">Mitochondrion inner membrane</keyword>
<keyword evidence="19" id="KW-1185">Reference proteome</keyword>
<feature type="domain" description="ATP synthase F1 complex delta/epsilon subunit N-terminal" evidence="17">
    <location>
        <begin position="37"/>
        <end position="117"/>
    </location>
</feature>
<dbReference type="GO" id="GO:0005743">
    <property type="term" value="C:mitochondrial inner membrane"/>
    <property type="evidence" value="ECO:0007669"/>
    <property type="project" value="UniProtKB-SubCell"/>
</dbReference>
<keyword evidence="4" id="KW-0375">Hydrogen ion transport</keyword>
<proteinExistence type="inferred from homology"/>
<dbReference type="FunFam" id="2.60.15.10:FF:000004">
    <property type="entry name" value="ATP synthase subunit delta, mitochondrial"/>
    <property type="match status" value="1"/>
</dbReference>
<comment type="similarity">
    <text evidence="2">Belongs to the ATPase epsilon chain family.</text>
</comment>
<evidence type="ECO:0000256" key="9">
    <source>
        <dbReference type="ARBA" id="ARBA00023136"/>
    </source>
</evidence>